<reference evidence="1" key="1">
    <citation type="submission" date="2020-07" db="EMBL/GenBank/DDBJ databases">
        <title>Multicomponent nature underlies the extraordinary mechanical properties of spider dragline silk.</title>
        <authorList>
            <person name="Kono N."/>
            <person name="Nakamura H."/>
            <person name="Mori M."/>
            <person name="Yoshida Y."/>
            <person name="Ohtoshi R."/>
            <person name="Malay A.D."/>
            <person name="Moran D.A.P."/>
            <person name="Tomita M."/>
            <person name="Numata K."/>
            <person name="Arakawa K."/>
        </authorList>
    </citation>
    <scope>NUCLEOTIDE SEQUENCE</scope>
</reference>
<name>A0A8X6LU64_TRICU</name>
<gene>
    <name evidence="1" type="ORF">TNCT_335731</name>
</gene>
<evidence type="ECO:0000313" key="1">
    <source>
        <dbReference type="EMBL" id="GFR23096.1"/>
    </source>
</evidence>
<comment type="caution">
    <text evidence="1">The sequence shown here is derived from an EMBL/GenBank/DDBJ whole genome shotgun (WGS) entry which is preliminary data.</text>
</comment>
<evidence type="ECO:0000313" key="2">
    <source>
        <dbReference type="Proteomes" id="UP000887116"/>
    </source>
</evidence>
<accession>A0A8X6LU64</accession>
<protein>
    <submittedName>
        <fullName evidence="1">Uncharacterized protein</fullName>
    </submittedName>
</protein>
<dbReference type="EMBL" id="BMAO01028255">
    <property type="protein sequence ID" value="GFR23096.1"/>
    <property type="molecule type" value="Genomic_DNA"/>
</dbReference>
<keyword evidence="2" id="KW-1185">Reference proteome</keyword>
<dbReference type="AlphaFoldDB" id="A0A8X6LU64"/>
<sequence length="168" mass="18569">MIDQILLALSSRLRFSLVIPANHGLDSRPFSSTNRTLLTSPKHGGRLGKITLQLKKNSLVSMIIVFICIFNSQDAVTRGLLQGYIRRFSKVGEYDVCETGISGLGSFSSTPSLELHAQTIFNEGGRKFHNRENEIGDGLGEEQEFYYPPHALLPVCTLMNILVSLSPC</sequence>
<proteinExistence type="predicted"/>
<organism evidence="1 2">
    <name type="scientific">Trichonephila clavata</name>
    <name type="common">Joro spider</name>
    <name type="synonym">Nephila clavata</name>
    <dbReference type="NCBI Taxonomy" id="2740835"/>
    <lineage>
        <taxon>Eukaryota</taxon>
        <taxon>Metazoa</taxon>
        <taxon>Ecdysozoa</taxon>
        <taxon>Arthropoda</taxon>
        <taxon>Chelicerata</taxon>
        <taxon>Arachnida</taxon>
        <taxon>Araneae</taxon>
        <taxon>Araneomorphae</taxon>
        <taxon>Entelegynae</taxon>
        <taxon>Araneoidea</taxon>
        <taxon>Nephilidae</taxon>
        <taxon>Trichonephila</taxon>
    </lineage>
</organism>
<dbReference type="Proteomes" id="UP000887116">
    <property type="component" value="Unassembled WGS sequence"/>
</dbReference>